<evidence type="ECO:0000313" key="2">
    <source>
        <dbReference type="Proteomes" id="UP000789901"/>
    </source>
</evidence>
<protein>
    <submittedName>
        <fullName evidence="1">2078_t:CDS:1</fullName>
    </submittedName>
</protein>
<organism evidence="1 2">
    <name type="scientific">Gigaspora margarita</name>
    <dbReference type="NCBI Taxonomy" id="4874"/>
    <lineage>
        <taxon>Eukaryota</taxon>
        <taxon>Fungi</taxon>
        <taxon>Fungi incertae sedis</taxon>
        <taxon>Mucoromycota</taxon>
        <taxon>Glomeromycotina</taxon>
        <taxon>Glomeromycetes</taxon>
        <taxon>Diversisporales</taxon>
        <taxon>Gigasporaceae</taxon>
        <taxon>Gigaspora</taxon>
    </lineage>
</organism>
<keyword evidence="2" id="KW-1185">Reference proteome</keyword>
<gene>
    <name evidence="1" type="ORF">GMARGA_LOCUS33789</name>
</gene>
<evidence type="ECO:0000313" key="1">
    <source>
        <dbReference type="EMBL" id="CAG8838062.1"/>
    </source>
</evidence>
<name>A0ABN7WQ82_GIGMA</name>
<reference evidence="1 2" key="1">
    <citation type="submission" date="2021-06" db="EMBL/GenBank/DDBJ databases">
        <authorList>
            <person name="Kallberg Y."/>
            <person name="Tangrot J."/>
            <person name="Rosling A."/>
        </authorList>
    </citation>
    <scope>NUCLEOTIDE SEQUENCE [LARGE SCALE GENOMIC DNA]</scope>
    <source>
        <strain evidence="1 2">120-4 pot B 10/14</strain>
    </source>
</reference>
<dbReference type="EMBL" id="CAJVQB010057216">
    <property type="protein sequence ID" value="CAG8838062.1"/>
    <property type="molecule type" value="Genomic_DNA"/>
</dbReference>
<comment type="caution">
    <text evidence="1">The sequence shown here is derived from an EMBL/GenBank/DDBJ whole genome shotgun (WGS) entry which is preliminary data.</text>
</comment>
<sequence length="258" mass="28790">NIDSETKTEPEDDYLELTKNKNQVPKVSHLTAEETQIAASVLKIHTANHCNIHNRACLNVDKSKEYHIKITFMMLSTWNKGLATSTEPPTHPLFAYHLLSKKKSSILSSQSLNISSSPPISSSSSILSPTISSPTILSSQPPSSFLFPNSSMLPLFYNNSLQMTPIFNSLHLALIPTPYLARLLMPTIDEFLKLVDENENTDDYYQGFLTKFMQQRISVRILSILSDEKFNNCDVNTIGAQQTLPNNGIICEQATNKG</sequence>
<dbReference type="Proteomes" id="UP000789901">
    <property type="component" value="Unassembled WGS sequence"/>
</dbReference>
<feature type="non-terminal residue" evidence="1">
    <location>
        <position position="1"/>
    </location>
</feature>
<accession>A0ABN7WQ82</accession>
<proteinExistence type="predicted"/>